<dbReference type="EMBL" id="SNRW01022969">
    <property type="protein sequence ID" value="KAA6363396.1"/>
    <property type="molecule type" value="Genomic_DNA"/>
</dbReference>
<feature type="non-terminal residue" evidence="2">
    <location>
        <position position="1"/>
    </location>
</feature>
<reference evidence="2 3" key="1">
    <citation type="submission" date="2019-03" db="EMBL/GenBank/DDBJ databases">
        <title>Single cell metagenomics reveals metabolic interactions within the superorganism composed of flagellate Streblomastix strix and complex community of Bacteroidetes bacteria on its surface.</title>
        <authorList>
            <person name="Treitli S.C."/>
            <person name="Kolisko M."/>
            <person name="Husnik F."/>
            <person name="Keeling P."/>
            <person name="Hampl V."/>
        </authorList>
    </citation>
    <scope>NUCLEOTIDE SEQUENCE [LARGE SCALE GENOMIC DNA]</scope>
    <source>
        <strain evidence="2">ST1C</strain>
    </source>
</reference>
<feature type="region of interest" description="Disordered" evidence="1">
    <location>
        <begin position="69"/>
        <end position="98"/>
    </location>
</feature>
<evidence type="ECO:0000256" key="1">
    <source>
        <dbReference type="SAM" id="MobiDB-lite"/>
    </source>
</evidence>
<gene>
    <name evidence="2" type="ORF">EZS28_041077</name>
</gene>
<evidence type="ECO:0000313" key="2">
    <source>
        <dbReference type="EMBL" id="KAA6363396.1"/>
    </source>
</evidence>
<organism evidence="2 3">
    <name type="scientific">Streblomastix strix</name>
    <dbReference type="NCBI Taxonomy" id="222440"/>
    <lineage>
        <taxon>Eukaryota</taxon>
        <taxon>Metamonada</taxon>
        <taxon>Preaxostyla</taxon>
        <taxon>Oxymonadida</taxon>
        <taxon>Streblomastigidae</taxon>
        <taxon>Streblomastix</taxon>
    </lineage>
</organism>
<protein>
    <submittedName>
        <fullName evidence="2">Uncharacterized protein</fullName>
    </submittedName>
</protein>
<dbReference type="AlphaFoldDB" id="A0A5J4TY26"/>
<evidence type="ECO:0000313" key="3">
    <source>
        <dbReference type="Proteomes" id="UP000324800"/>
    </source>
</evidence>
<proteinExistence type="predicted"/>
<feature type="region of interest" description="Disordered" evidence="1">
    <location>
        <begin position="148"/>
        <end position="171"/>
    </location>
</feature>
<dbReference type="Proteomes" id="UP000324800">
    <property type="component" value="Unassembled WGS sequence"/>
</dbReference>
<comment type="caution">
    <text evidence="2">The sequence shown here is derived from an EMBL/GenBank/DDBJ whole genome shotgun (WGS) entry which is preliminary data.</text>
</comment>
<feature type="compositionally biased region" description="Polar residues" evidence="1">
    <location>
        <begin position="160"/>
        <end position="171"/>
    </location>
</feature>
<accession>A0A5J4TY26</accession>
<sequence>TTDDGPIVSTPPPQLRTVSWHAGRETASVFAVQRANIQHAIDQNEMNIPQQGHLAAQSIDFLGFQPVIGQEQEQSEDEPEQDQSQLDLNNLPDNSEIEGPQGLYNKMDGAKRIMATLSHASNLPVRRSRAADSVNFASGRHMLMQVWRQQQEEQLAETPPQKSQTPVGQFR</sequence>
<name>A0A5J4TY26_9EUKA</name>